<keyword evidence="9" id="KW-0007">Acetylation</keyword>
<keyword evidence="19" id="KW-1185">Reference proteome</keyword>
<feature type="domain" description="C2H2-type" evidence="17">
    <location>
        <begin position="343"/>
        <end position="370"/>
    </location>
</feature>
<dbReference type="STRING" id="9643.ENSUAMP00000030366"/>
<dbReference type="PANTHER" id="PTHR24376:SF243">
    <property type="entry name" value="C2H2-TYPE DOMAIN-CONTAINING PROTEIN"/>
    <property type="match status" value="1"/>
</dbReference>
<feature type="domain" description="C2H2-type" evidence="17">
    <location>
        <begin position="749"/>
        <end position="776"/>
    </location>
</feature>
<reference evidence="18" key="2">
    <citation type="submission" date="2025-08" db="UniProtKB">
        <authorList>
            <consortium name="Ensembl"/>
        </authorList>
    </citation>
    <scope>IDENTIFICATION</scope>
</reference>
<dbReference type="Pfam" id="PF00096">
    <property type="entry name" value="zf-C2H2"/>
    <property type="match status" value="11"/>
</dbReference>
<comment type="subunit">
    <text evidence="13">Homodimers and homomultimers. Found in a complex with RIP60 and RIP100.</text>
</comment>
<dbReference type="GO" id="GO:0001228">
    <property type="term" value="F:DNA-binding transcription activator activity, RNA polymerase II-specific"/>
    <property type="evidence" value="ECO:0007669"/>
    <property type="project" value="TreeGrafter"/>
</dbReference>
<proteinExistence type="predicted"/>
<evidence type="ECO:0000256" key="8">
    <source>
        <dbReference type="ARBA" id="ARBA00022833"/>
    </source>
</evidence>
<dbReference type="GO" id="GO:0005654">
    <property type="term" value="C:nucleoplasm"/>
    <property type="evidence" value="ECO:0007669"/>
    <property type="project" value="Ensembl"/>
</dbReference>
<feature type="domain" description="C2H2-type" evidence="17">
    <location>
        <begin position="374"/>
        <end position="401"/>
    </location>
</feature>
<feature type="region of interest" description="Disordered" evidence="16">
    <location>
        <begin position="563"/>
        <end position="612"/>
    </location>
</feature>
<reference evidence="19" key="1">
    <citation type="submission" date="2016-06" db="EMBL/GenBank/DDBJ databases">
        <title>De novo assembly and RNA-Seq shows season-dependent expression and editing in black bear kidneys.</title>
        <authorList>
            <person name="Korstanje R."/>
            <person name="Srivastava A."/>
            <person name="Sarsani V.K."/>
            <person name="Sheehan S.M."/>
            <person name="Seger R.L."/>
            <person name="Barter M.E."/>
            <person name="Lindqvist C."/>
            <person name="Brody L.C."/>
            <person name="Mullikin J.C."/>
        </authorList>
    </citation>
    <scope>NUCLEOTIDE SEQUENCE [LARGE SCALE GENOMIC DNA]</scope>
</reference>
<name>A0A452SDE6_URSAM</name>
<dbReference type="PANTHER" id="PTHR24376">
    <property type="entry name" value="ZINC FINGER PROTEIN"/>
    <property type="match status" value="1"/>
</dbReference>
<keyword evidence="8" id="KW-0862">Zinc</keyword>
<keyword evidence="11" id="KW-0539">Nucleus</keyword>
<evidence type="ECO:0000256" key="14">
    <source>
        <dbReference type="ARBA" id="ARBA00074167"/>
    </source>
</evidence>
<comment type="subcellular location">
    <subcellularLocation>
        <location evidence="2">Cytoplasm</location>
        <location evidence="2">Cytosol</location>
    </subcellularLocation>
    <subcellularLocation>
        <location evidence="1">Nucleus</location>
    </subcellularLocation>
</comment>
<reference evidence="18" key="3">
    <citation type="submission" date="2025-09" db="UniProtKB">
        <authorList>
            <consortium name="Ensembl"/>
        </authorList>
    </citation>
    <scope>IDENTIFICATION</scope>
</reference>
<evidence type="ECO:0000313" key="19">
    <source>
        <dbReference type="Proteomes" id="UP000291022"/>
    </source>
</evidence>
<dbReference type="PROSITE" id="PS50157">
    <property type="entry name" value="ZINC_FINGER_C2H2_2"/>
    <property type="match status" value="14"/>
</dbReference>
<dbReference type="Ensembl" id="ENSUAMT00000033880.1">
    <property type="protein sequence ID" value="ENSUAMP00000030366.1"/>
    <property type="gene ID" value="ENSUAMG00000023308.1"/>
</dbReference>
<evidence type="ECO:0000256" key="3">
    <source>
        <dbReference type="ARBA" id="ARBA00022490"/>
    </source>
</evidence>
<organism evidence="18 19">
    <name type="scientific">Ursus americanus</name>
    <name type="common">American black bear</name>
    <name type="synonym">Euarctos americanus</name>
    <dbReference type="NCBI Taxonomy" id="9643"/>
    <lineage>
        <taxon>Eukaryota</taxon>
        <taxon>Metazoa</taxon>
        <taxon>Chordata</taxon>
        <taxon>Craniata</taxon>
        <taxon>Vertebrata</taxon>
        <taxon>Euteleostomi</taxon>
        <taxon>Mammalia</taxon>
        <taxon>Eutheria</taxon>
        <taxon>Laurasiatheria</taxon>
        <taxon>Carnivora</taxon>
        <taxon>Caniformia</taxon>
        <taxon>Ursidae</taxon>
        <taxon>Ursus</taxon>
    </lineage>
</organism>
<sequence length="829" mass="91147">MGGRARAPAHRLREVRSAWGPERAHSGCAEPCVHGVVGGHARKQKGVVGSPRPFCHSEAQGDCDRDLATLARPTQPLGNRAWNSCWEEGGGRGASRDSRVSAVSRPLAISMENSCCDLTRGGNDPRTLSCTSLVKGAHSFINPVSIKVTRPLGVWGLGGGGGCGWRGHKDDCPGGAQSLMRVFSPLPAGKAGLSALRGLSSAMGVGVSLLLQFSLTSGGYQSVGGSRRYSRRSIPRNIPRRSWKKPHLQLHGLQAQEELMLERRCKGPLAMGPAQPKVSGPSQKLPQTLEKEPHGLRLRGTSVAQSGSQAPSRAHRCAHCRRHFPGWVALWLHSRHCQARLPLPCPECGRRFRHAPFLALHCQVHAAATPDLGFACHLCRQSFRGWVALVLHLRAHSAAKRPIACPECERRFWRRKQLRAHVRRCHPPAPEARPFICGNCGRSFAQWNQLVAHKRVHVAEALEEAAAKALGPRPRGRPAVTAPRPGGDAVDRPFQCACCGKRFRHKPNLIAHRRVHTGERPHQCPECGKRFTNKPYLTSHRRIHTGEKPYPCTECGRRFRHKPNLLSHSKIHKRSEGSAQGAPGSGSPQLPAGPLEASSEPPAEAPLKAARERAPEPLLEAPGAPPPDAAAAPPSLFSCEDCGRSFRLERFLRAHQRQHTGERPFTCSECGKNFGKKTHLVAHSRVHSGERPFACEECGRRFSQGSHLAAHRRDHAPERPFVCPDCGKAFRHKPYLAAHRRIHTGEKPYVCPDCGKAFSQKSNLVSHRRIHTGERPYACPDCDRSFSQKSNLITHRKSHIRDGAFCCAICGQTFDDEEKLLAHQKKHDV</sequence>
<dbReference type="SMART" id="SM00355">
    <property type="entry name" value="ZnF_C2H2"/>
    <property type="match status" value="15"/>
</dbReference>
<keyword evidence="5" id="KW-0479">Metal-binding</keyword>
<dbReference type="Proteomes" id="UP000291022">
    <property type="component" value="Unassembled WGS sequence"/>
</dbReference>
<evidence type="ECO:0000313" key="18">
    <source>
        <dbReference type="Ensembl" id="ENSUAMP00000030366.1"/>
    </source>
</evidence>
<feature type="domain" description="C2H2-type" evidence="17">
    <location>
        <begin position="494"/>
        <end position="521"/>
    </location>
</feature>
<dbReference type="GO" id="GO:0000978">
    <property type="term" value="F:RNA polymerase II cis-regulatory region sequence-specific DNA binding"/>
    <property type="evidence" value="ECO:0007669"/>
    <property type="project" value="TreeGrafter"/>
</dbReference>
<feature type="domain" description="C2H2-type" evidence="17">
    <location>
        <begin position="403"/>
        <end position="431"/>
    </location>
</feature>
<feature type="domain" description="C2H2-type" evidence="17">
    <location>
        <begin position="805"/>
        <end position="829"/>
    </location>
</feature>
<dbReference type="Gene3D" id="3.30.160.60">
    <property type="entry name" value="Classic Zinc Finger"/>
    <property type="match status" value="12"/>
</dbReference>
<dbReference type="InterPro" id="IPR013087">
    <property type="entry name" value="Znf_C2H2_type"/>
</dbReference>
<dbReference type="FunFam" id="3.30.160.60:FF:001367">
    <property type="entry name" value="replication initiator 1 isoform X1"/>
    <property type="match status" value="1"/>
</dbReference>
<dbReference type="InterPro" id="IPR036236">
    <property type="entry name" value="Znf_C2H2_sf"/>
</dbReference>
<keyword evidence="4" id="KW-0597">Phosphoprotein</keyword>
<feature type="domain" description="C2H2-type" evidence="17">
    <location>
        <begin position="693"/>
        <end position="720"/>
    </location>
</feature>
<evidence type="ECO:0000256" key="5">
    <source>
        <dbReference type="ARBA" id="ARBA00022723"/>
    </source>
</evidence>
<feature type="domain" description="C2H2-type" evidence="17">
    <location>
        <begin position="550"/>
        <end position="577"/>
    </location>
</feature>
<feature type="domain" description="C2H2-type" evidence="17">
    <location>
        <begin position="522"/>
        <end position="549"/>
    </location>
</feature>
<protein>
    <recommendedName>
        <fullName evidence="14">DNA-binding protein REPIN1</fullName>
    </recommendedName>
</protein>
<evidence type="ECO:0000256" key="12">
    <source>
        <dbReference type="ARBA" id="ARBA00056488"/>
    </source>
</evidence>
<dbReference type="PROSITE" id="PS00028">
    <property type="entry name" value="ZINC_FINGER_C2H2_1"/>
    <property type="match status" value="14"/>
</dbReference>
<dbReference type="FunFam" id="3.30.160.60:FF:000750">
    <property type="entry name" value="replication initiator 1 isoform X2"/>
    <property type="match status" value="1"/>
</dbReference>
<evidence type="ECO:0000256" key="11">
    <source>
        <dbReference type="ARBA" id="ARBA00023242"/>
    </source>
</evidence>
<dbReference type="FunFam" id="3.30.160.60:FF:001048">
    <property type="entry name" value="replication initiator 1 isoform X1"/>
    <property type="match status" value="1"/>
</dbReference>
<dbReference type="FunFam" id="3.30.160.60:FF:000214">
    <property type="entry name" value="replication initiator 1 isoform X1"/>
    <property type="match status" value="4"/>
</dbReference>
<dbReference type="FunFam" id="3.30.160.60:FF:000823">
    <property type="entry name" value="replication initiator 1 isoform X1"/>
    <property type="match status" value="1"/>
</dbReference>
<accession>A0A452SDE6</accession>
<evidence type="ECO:0000256" key="9">
    <source>
        <dbReference type="ARBA" id="ARBA00022990"/>
    </source>
</evidence>
<dbReference type="GeneTree" id="ENSGT00940000162588"/>
<evidence type="ECO:0000256" key="16">
    <source>
        <dbReference type="SAM" id="MobiDB-lite"/>
    </source>
</evidence>
<dbReference type="FunFam" id="3.30.160.60:FF:001422">
    <property type="entry name" value="replication initiator 1 isoform X1"/>
    <property type="match status" value="1"/>
</dbReference>
<dbReference type="GO" id="GO:0008270">
    <property type="term" value="F:zinc ion binding"/>
    <property type="evidence" value="ECO:0007669"/>
    <property type="project" value="UniProtKB-KW"/>
</dbReference>
<evidence type="ECO:0000256" key="15">
    <source>
        <dbReference type="PROSITE-ProRule" id="PRU00042"/>
    </source>
</evidence>
<evidence type="ECO:0000256" key="2">
    <source>
        <dbReference type="ARBA" id="ARBA00004514"/>
    </source>
</evidence>
<comment type="function">
    <text evidence="12">Sequence-specific double-stranded DNA-binding protein. Binds ATT-rich and T-rich DNA sequences and facilitates DNA bending. May regulate the expression of genes involved in cellular fatty acid import, including SCARB1/CD36, and genes involved in lipid droplet formation. May regulate the expression of LCN2, and thereby influence iron metabolism and apoptosis-related pathways. May regulate the expression of genes involved in glucose transport.</text>
</comment>
<dbReference type="AlphaFoldDB" id="A0A452SDE6"/>
<keyword evidence="10" id="KW-0238">DNA-binding</keyword>
<evidence type="ECO:0000256" key="13">
    <source>
        <dbReference type="ARBA" id="ARBA00066251"/>
    </source>
</evidence>
<keyword evidence="6" id="KW-0677">Repeat</keyword>
<keyword evidence="7 15" id="KW-0863">Zinc-finger</keyword>
<feature type="compositionally biased region" description="Basic residues" evidence="16">
    <location>
        <begin position="563"/>
        <end position="573"/>
    </location>
</feature>
<feature type="domain" description="C2H2-type" evidence="17">
    <location>
        <begin position="665"/>
        <end position="692"/>
    </location>
</feature>
<feature type="domain" description="C2H2-type" evidence="17">
    <location>
        <begin position="637"/>
        <end position="664"/>
    </location>
</feature>
<evidence type="ECO:0000256" key="6">
    <source>
        <dbReference type="ARBA" id="ARBA00022737"/>
    </source>
</evidence>
<evidence type="ECO:0000259" key="17">
    <source>
        <dbReference type="PROSITE" id="PS50157"/>
    </source>
</evidence>
<keyword evidence="3" id="KW-0963">Cytoplasm</keyword>
<gene>
    <name evidence="18" type="primary">REPIN1</name>
</gene>
<evidence type="ECO:0000256" key="7">
    <source>
        <dbReference type="ARBA" id="ARBA00022771"/>
    </source>
</evidence>
<feature type="domain" description="C2H2-type" evidence="17">
    <location>
        <begin position="777"/>
        <end position="804"/>
    </location>
</feature>
<feature type="domain" description="C2H2-type" evidence="17">
    <location>
        <begin position="435"/>
        <end position="462"/>
    </location>
</feature>
<evidence type="ECO:0000256" key="4">
    <source>
        <dbReference type="ARBA" id="ARBA00022553"/>
    </source>
</evidence>
<feature type="compositionally biased region" description="Low complexity" evidence="16">
    <location>
        <begin position="577"/>
        <end position="589"/>
    </location>
</feature>
<evidence type="ECO:0000256" key="1">
    <source>
        <dbReference type="ARBA" id="ARBA00004123"/>
    </source>
</evidence>
<feature type="domain" description="C2H2-type" evidence="17">
    <location>
        <begin position="721"/>
        <end position="748"/>
    </location>
</feature>
<dbReference type="GO" id="GO:0005829">
    <property type="term" value="C:cytosol"/>
    <property type="evidence" value="ECO:0007669"/>
    <property type="project" value="UniProtKB-SubCell"/>
</dbReference>
<evidence type="ECO:0000256" key="10">
    <source>
        <dbReference type="ARBA" id="ARBA00023125"/>
    </source>
</evidence>
<dbReference type="FunFam" id="3.30.160.60:FF:000269">
    <property type="entry name" value="Zinc finger protein 287"/>
    <property type="match status" value="1"/>
</dbReference>
<dbReference type="SUPFAM" id="SSF57667">
    <property type="entry name" value="beta-beta-alpha zinc fingers"/>
    <property type="match status" value="9"/>
</dbReference>